<protein>
    <submittedName>
        <fullName evidence="1">Type II toxin-antitoxin system HicB family antitoxin</fullName>
    </submittedName>
</protein>
<evidence type="ECO:0000313" key="1">
    <source>
        <dbReference type="EMBL" id="BBO23851.1"/>
    </source>
</evidence>
<name>A0A809S9T6_9BACT</name>
<dbReference type="SUPFAM" id="SSF143100">
    <property type="entry name" value="TTHA1013/TTHA0281-like"/>
    <property type="match status" value="1"/>
</dbReference>
<dbReference type="Gene3D" id="3.30.160.250">
    <property type="match status" value="1"/>
</dbReference>
<reference evidence="1" key="1">
    <citation type="journal article" name="DNA Res.">
        <title>The physiological potential of anammox bacteria as revealed by their core genome structure.</title>
        <authorList>
            <person name="Okubo T."/>
            <person name="Toyoda A."/>
            <person name="Fukuhara K."/>
            <person name="Uchiyama I."/>
            <person name="Harigaya Y."/>
            <person name="Kuroiwa M."/>
            <person name="Suzuki T."/>
            <person name="Murakami Y."/>
            <person name="Suwa Y."/>
            <person name="Takami H."/>
        </authorList>
    </citation>
    <scope>NUCLEOTIDE SEQUENCE</scope>
    <source>
        <strain evidence="1">317325-2</strain>
    </source>
</reference>
<proteinExistence type="predicted"/>
<organism evidence="1 2">
    <name type="scientific">Candidatus Nitrosymbiomonas proteolyticus</name>
    <dbReference type="NCBI Taxonomy" id="2608984"/>
    <lineage>
        <taxon>Bacteria</taxon>
        <taxon>Bacillati</taxon>
        <taxon>Armatimonadota</taxon>
        <taxon>Armatimonadota incertae sedis</taxon>
        <taxon>Candidatus Nitrosymbiomonas</taxon>
    </lineage>
</organism>
<dbReference type="Proteomes" id="UP000662873">
    <property type="component" value="Chromosome"/>
</dbReference>
<sequence length="73" mass="7991">MDSELTIVFEPAEEGGFTAFIPEVPGAISEGETLEEARAMVLDALHEITLYRRESALKAKSPRSVIERVAPAF</sequence>
<accession>A0A809S9T6</accession>
<dbReference type="AlphaFoldDB" id="A0A809S9T6"/>
<dbReference type="KEGG" id="npy:NPRO_14460"/>
<dbReference type="InterPro" id="IPR035069">
    <property type="entry name" value="TTHA1013/TTHA0281-like"/>
</dbReference>
<gene>
    <name evidence="1" type="ORF">NPRO_14460</name>
</gene>
<dbReference type="EMBL" id="AP021858">
    <property type="protein sequence ID" value="BBO23851.1"/>
    <property type="molecule type" value="Genomic_DNA"/>
</dbReference>
<evidence type="ECO:0000313" key="2">
    <source>
        <dbReference type="Proteomes" id="UP000662873"/>
    </source>
</evidence>